<dbReference type="EMBL" id="PYAS01000001">
    <property type="protein sequence ID" value="PSL33777.1"/>
    <property type="molecule type" value="Genomic_DNA"/>
</dbReference>
<dbReference type="RefSeq" id="WP_106593469.1">
    <property type="nucleotide sequence ID" value="NZ_PYAS01000001.1"/>
</dbReference>
<dbReference type="AlphaFoldDB" id="A0A2P8GIK7"/>
<reference evidence="1 2" key="1">
    <citation type="submission" date="2018-03" db="EMBL/GenBank/DDBJ databases">
        <title>Genomic Encyclopedia of Archaeal and Bacterial Type Strains, Phase II (KMG-II): from individual species to whole genera.</title>
        <authorList>
            <person name="Goeker M."/>
        </authorList>
    </citation>
    <scope>NUCLEOTIDE SEQUENCE [LARGE SCALE GENOMIC DNA]</scope>
    <source>
        <strain evidence="1 2">DSM 29057</strain>
    </source>
</reference>
<dbReference type="CDD" id="cd00761">
    <property type="entry name" value="Glyco_tranf_GTA_type"/>
    <property type="match status" value="1"/>
</dbReference>
<dbReference type="SUPFAM" id="SSF53448">
    <property type="entry name" value="Nucleotide-diphospho-sugar transferases"/>
    <property type="match status" value="1"/>
</dbReference>
<organism evidence="1 2">
    <name type="scientific">Dyadobacter jiangsuensis</name>
    <dbReference type="NCBI Taxonomy" id="1591085"/>
    <lineage>
        <taxon>Bacteria</taxon>
        <taxon>Pseudomonadati</taxon>
        <taxon>Bacteroidota</taxon>
        <taxon>Cytophagia</taxon>
        <taxon>Cytophagales</taxon>
        <taxon>Spirosomataceae</taxon>
        <taxon>Dyadobacter</taxon>
    </lineage>
</organism>
<keyword evidence="2" id="KW-1185">Reference proteome</keyword>
<proteinExistence type="predicted"/>
<protein>
    <submittedName>
        <fullName evidence="1">Glycosyl transferase family 2</fullName>
    </submittedName>
</protein>
<comment type="caution">
    <text evidence="1">The sequence shown here is derived from an EMBL/GenBank/DDBJ whole genome shotgun (WGS) entry which is preliminary data.</text>
</comment>
<evidence type="ECO:0000313" key="1">
    <source>
        <dbReference type="EMBL" id="PSL33777.1"/>
    </source>
</evidence>
<keyword evidence="1" id="KW-0808">Transferase</keyword>
<dbReference type="OrthoDB" id="9785375at2"/>
<dbReference type="Proteomes" id="UP000241964">
    <property type="component" value="Unassembled WGS sequence"/>
</dbReference>
<name>A0A2P8GIK7_9BACT</name>
<sequence>MLHHPAPILLFVYNRPAQTRRTLEALANATLADESVLYIYADGPGTDASEGDRQRVAEVREVIRQRKWCKEVIITESATNKGLANSIIEGVTQQVNQHGTVIVLEDDLVVAKGFLQYMNDALVKYESQNRVMQVCGFQFPIGVRAEKAALFLPITASWGWATWKRAWASFDPEAKGYERLKTDPELARKFDLNGTIKYTDMLIDQMERKKISSWAIRWWWTVFKIDGISLFPDNSLVNNVGFGKDATHTKGPNPFRGNTFNPDYSITHFPDVIEASEPHFLRLQDMYRKIYPENESIFDKILRKCREVMYSISERG</sequence>
<dbReference type="GO" id="GO:0016740">
    <property type="term" value="F:transferase activity"/>
    <property type="evidence" value="ECO:0007669"/>
    <property type="project" value="UniProtKB-KW"/>
</dbReference>
<dbReference type="Gene3D" id="3.90.550.10">
    <property type="entry name" value="Spore Coat Polysaccharide Biosynthesis Protein SpsA, Chain A"/>
    <property type="match status" value="1"/>
</dbReference>
<dbReference type="InterPro" id="IPR029044">
    <property type="entry name" value="Nucleotide-diphossugar_trans"/>
</dbReference>
<evidence type="ECO:0000313" key="2">
    <source>
        <dbReference type="Proteomes" id="UP000241964"/>
    </source>
</evidence>
<accession>A0A2P8GIK7</accession>
<gene>
    <name evidence="1" type="ORF">CLV60_101146</name>
</gene>